<evidence type="ECO:0000313" key="2">
    <source>
        <dbReference type="Proteomes" id="UP000633619"/>
    </source>
</evidence>
<reference evidence="1 2" key="1">
    <citation type="submission" date="2020-12" db="EMBL/GenBank/DDBJ databases">
        <title>WGS of Thermoactinomyces spp.</title>
        <authorList>
            <person name="Cheng K."/>
        </authorList>
    </citation>
    <scope>NUCLEOTIDE SEQUENCE [LARGE SCALE GENOMIC DNA]</scope>
    <source>
        <strain evidence="2">CICC 10671\DSM 43846</strain>
    </source>
</reference>
<sequence length="179" mass="21089">MFENINLELANQFAKTRWEFDKFQFNYFCDADLHMYSIVYIVDKIGWFNNGSKTSLEVSGYVFYQGKMLRNHRCLFTRPFKLGDDTAELLDINLGMHGEYNSKGIGTNCIRTLEMVLRSYGVKNLKACLARIDFDRKEQLYRFYLEKNGFELIQDLTTDQEGWVQKSLDGECRIQAYTK</sequence>
<accession>A0A8I1A650</accession>
<comment type="caution">
    <text evidence="1">The sequence shown here is derived from an EMBL/GenBank/DDBJ whole genome shotgun (WGS) entry which is preliminary data.</text>
</comment>
<dbReference type="Proteomes" id="UP000633619">
    <property type="component" value="Unassembled WGS sequence"/>
</dbReference>
<organism evidence="1 2">
    <name type="scientific">Thermoactinomyces intermedius</name>
    <dbReference type="NCBI Taxonomy" id="2024"/>
    <lineage>
        <taxon>Bacteria</taxon>
        <taxon>Bacillati</taxon>
        <taxon>Bacillota</taxon>
        <taxon>Bacilli</taxon>
        <taxon>Bacillales</taxon>
        <taxon>Thermoactinomycetaceae</taxon>
        <taxon>Thermoactinomyces</taxon>
    </lineage>
</organism>
<gene>
    <name evidence="1" type="ORF">I8U20_09255</name>
</gene>
<dbReference type="EMBL" id="JAECVW010000004">
    <property type="protein sequence ID" value="MBH8595519.1"/>
    <property type="molecule type" value="Genomic_DNA"/>
</dbReference>
<name>A0A8I1A650_THEIN</name>
<dbReference type="AlphaFoldDB" id="A0A8I1A650"/>
<evidence type="ECO:0000313" key="1">
    <source>
        <dbReference type="EMBL" id="MBH8595519.1"/>
    </source>
</evidence>
<dbReference type="RefSeq" id="WP_181732166.1">
    <property type="nucleotide sequence ID" value="NZ_JACEIR010000005.1"/>
</dbReference>
<evidence type="ECO:0008006" key="3">
    <source>
        <dbReference type="Google" id="ProtNLM"/>
    </source>
</evidence>
<proteinExistence type="predicted"/>
<keyword evidence="2" id="KW-1185">Reference proteome</keyword>
<protein>
    <recommendedName>
        <fullName evidence="3">N-acetyltransferase domain-containing protein</fullName>
    </recommendedName>
</protein>